<proteinExistence type="inferred from homology"/>
<evidence type="ECO:0000256" key="1">
    <source>
        <dbReference type="ARBA" id="ARBA00004170"/>
    </source>
</evidence>
<keyword evidence="8" id="KW-0276">Fatty acid metabolism</keyword>
<evidence type="ECO:0000256" key="22">
    <source>
        <dbReference type="ARBA" id="ARBA00048074"/>
    </source>
</evidence>
<keyword evidence="6" id="KW-0053">Apoptosis</keyword>
<comment type="similarity">
    <text evidence="15">Belongs to the THEM4/THEM5 thioesterase family.</text>
</comment>
<reference evidence="25 26" key="1">
    <citation type="journal article" date="2016" name="Genome Announc.">
        <title>Complete Genome and Plasmid Sequences for Rhodococcus fascians D188 and Draft Sequences for Rhodococcus Isolates PBTS 1 and PBTS 2.</title>
        <authorList>
            <person name="Stamler R.A."/>
            <person name="Vereecke D."/>
            <person name="Zhang Y."/>
            <person name="Schilkey F."/>
            <person name="Devitt N."/>
            <person name="Randall J.J."/>
        </authorList>
    </citation>
    <scope>NUCLEOTIDE SEQUENCE [LARGE SCALE GENOMIC DNA]</scope>
    <source>
        <strain evidence="25 26">PBTS2</strain>
    </source>
</reference>
<dbReference type="GO" id="GO:0016020">
    <property type="term" value="C:membrane"/>
    <property type="evidence" value="ECO:0007669"/>
    <property type="project" value="UniProtKB-SubCell"/>
</dbReference>
<dbReference type="PANTHER" id="PTHR12418:SF19">
    <property type="entry name" value="ACYL-COENZYME A THIOESTERASE THEM4"/>
    <property type="match status" value="1"/>
</dbReference>
<evidence type="ECO:0000256" key="12">
    <source>
        <dbReference type="ARBA" id="ARBA00023273"/>
    </source>
</evidence>
<evidence type="ECO:0000256" key="21">
    <source>
        <dbReference type="ARBA" id="ARBA00047969"/>
    </source>
</evidence>
<dbReference type="Proteomes" id="UP000076038">
    <property type="component" value="Chromosome"/>
</dbReference>
<dbReference type="GO" id="GO:0016787">
    <property type="term" value="F:hydrolase activity"/>
    <property type="evidence" value="ECO:0007669"/>
    <property type="project" value="UniProtKB-KW"/>
</dbReference>
<dbReference type="EC" id="3.1.2.2" evidence="16"/>
<dbReference type="SUPFAM" id="SSF54637">
    <property type="entry name" value="Thioesterase/thiol ester dehydrase-isomerase"/>
    <property type="match status" value="1"/>
</dbReference>
<dbReference type="Gene3D" id="3.10.129.10">
    <property type="entry name" value="Hotdog Thioesterase"/>
    <property type="match status" value="1"/>
</dbReference>
<evidence type="ECO:0000256" key="8">
    <source>
        <dbReference type="ARBA" id="ARBA00022832"/>
    </source>
</evidence>
<evidence type="ECO:0000256" key="6">
    <source>
        <dbReference type="ARBA" id="ARBA00022703"/>
    </source>
</evidence>
<keyword evidence="9" id="KW-0809">Transit peptide</keyword>
<feature type="domain" description="Thioesterase" evidence="24">
    <location>
        <begin position="77"/>
        <end position="150"/>
    </location>
</feature>
<dbReference type="GO" id="GO:0005737">
    <property type="term" value="C:cytoplasm"/>
    <property type="evidence" value="ECO:0007669"/>
    <property type="project" value="UniProtKB-SubCell"/>
</dbReference>
<accession>A0A143QGX6</accession>
<dbReference type="OrthoDB" id="5505920at2"/>
<dbReference type="InterPro" id="IPR029069">
    <property type="entry name" value="HotDog_dom_sf"/>
</dbReference>
<comment type="catalytic activity">
    <reaction evidence="23">
        <text>tetradecanoyl-CoA + H2O = tetradecanoate + CoA + H(+)</text>
        <dbReference type="Rhea" id="RHEA:40119"/>
        <dbReference type="ChEBI" id="CHEBI:15377"/>
        <dbReference type="ChEBI" id="CHEBI:15378"/>
        <dbReference type="ChEBI" id="CHEBI:30807"/>
        <dbReference type="ChEBI" id="CHEBI:57287"/>
        <dbReference type="ChEBI" id="CHEBI:57385"/>
    </reaction>
    <physiologicalReaction direction="left-to-right" evidence="23">
        <dbReference type="Rhea" id="RHEA:40120"/>
    </physiologicalReaction>
</comment>
<protein>
    <recommendedName>
        <fullName evidence="17">Acyl-coenzyme A thioesterase THEM4</fullName>
        <ecNumber evidence="16">3.1.2.2</ecNumber>
    </recommendedName>
    <alternativeName>
        <fullName evidence="18">Thioesterase superfamily member 4</fullName>
    </alternativeName>
</protein>
<sequence length="184" mass="19956">MKRIPDEVSGSAGPAIENWARSFWSTSFDSPDLPPHHPDCLGCGPQNPHGHALSVQRDENGVVAHHVFDQRHVGAPGIAHGGAVATVLDDLFGFLLYTVGELAVTRRLELDYLAPVLLGTPYVLRAAVRSRDGRKLDLTATMDDAQGRSVATATALFVVVEVEHFMQSQARAQLRATDTNHTEE</sequence>
<evidence type="ECO:0000256" key="5">
    <source>
        <dbReference type="ARBA" id="ARBA00022490"/>
    </source>
</evidence>
<evidence type="ECO:0000313" key="26">
    <source>
        <dbReference type="Proteomes" id="UP000076038"/>
    </source>
</evidence>
<evidence type="ECO:0000256" key="20">
    <source>
        <dbReference type="ARBA" id="ARBA00047734"/>
    </source>
</evidence>
<evidence type="ECO:0000256" key="13">
    <source>
        <dbReference type="ARBA" id="ARBA00035852"/>
    </source>
</evidence>
<dbReference type="PANTHER" id="PTHR12418">
    <property type="entry name" value="ACYL-COENZYME A THIOESTERASE THEM4"/>
    <property type="match status" value="1"/>
</dbReference>
<gene>
    <name evidence="25" type="ORF">A3Q41_00418</name>
</gene>
<evidence type="ECO:0000256" key="2">
    <source>
        <dbReference type="ARBA" id="ARBA00004496"/>
    </source>
</evidence>
<dbReference type="KEGG" id="rhs:A3Q41_00418"/>
<keyword evidence="5" id="KW-0963">Cytoplasm</keyword>
<name>A0A143QGX6_RHOFA</name>
<dbReference type="Pfam" id="PF03061">
    <property type="entry name" value="4HBT"/>
    <property type="match status" value="1"/>
</dbReference>
<dbReference type="RefSeq" id="WP_027498237.1">
    <property type="nucleotide sequence ID" value="NZ_CP015220.1"/>
</dbReference>
<keyword evidence="26" id="KW-1185">Reference proteome</keyword>
<evidence type="ECO:0000256" key="10">
    <source>
        <dbReference type="ARBA" id="ARBA00023098"/>
    </source>
</evidence>
<evidence type="ECO:0000256" key="18">
    <source>
        <dbReference type="ARBA" id="ARBA00043210"/>
    </source>
</evidence>
<comment type="catalytic activity">
    <reaction evidence="13">
        <text>(5Z,8Z,11Z,14Z)-eicosatetraenoyl-CoA + H2O = (5Z,8Z,11Z,14Z)-eicosatetraenoate + CoA + H(+)</text>
        <dbReference type="Rhea" id="RHEA:40151"/>
        <dbReference type="ChEBI" id="CHEBI:15377"/>
        <dbReference type="ChEBI" id="CHEBI:15378"/>
        <dbReference type="ChEBI" id="CHEBI:32395"/>
        <dbReference type="ChEBI" id="CHEBI:57287"/>
        <dbReference type="ChEBI" id="CHEBI:57368"/>
    </reaction>
    <physiologicalReaction direction="left-to-right" evidence="13">
        <dbReference type="Rhea" id="RHEA:40152"/>
    </physiologicalReaction>
</comment>
<organism evidence="25 26">
    <name type="scientific">Rhodococcoides fascians</name>
    <name type="common">Rhodococcus fascians</name>
    <dbReference type="NCBI Taxonomy" id="1828"/>
    <lineage>
        <taxon>Bacteria</taxon>
        <taxon>Bacillati</taxon>
        <taxon>Actinomycetota</taxon>
        <taxon>Actinomycetes</taxon>
        <taxon>Mycobacteriales</taxon>
        <taxon>Nocardiaceae</taxon>
        <taxon>Rhodococcoides</taxon>
    </lineage>
</organism>
<dbReference type="EMBL" id="CP015220">
    <property type="protein sequence ID" value="AMY21742.1"/>
    <property type="molecule type" value="Genomic_DNA"/>
</dbReference>
<dbReference type="InterPro" id="IPR006683">
    <property type="entry name" value="Thioestr_dom"/>
</dbReference>
<comment type="catalytic activity">
    <reaction evidence="20">
        <text>hexadecanoyl-CoA + H2O = hexadecanoate + CoA + H(+)</text>
        <dbReference type="Rhea" id="RHEA:16645"/>
        <dbReference type="ChEBI" id="CHEBI:7896"/>
        <dbReference type="ChEBI" id="CHEBI:15377"/>
        <dbReference type="ChEBI" id="CHEBI:15378"/>
        <dbReference type="ChEBI" id="CHEBI:57287"/>
        <dbReference type="ChEBI" id="CHEBI:57379"/>
        <dbReference type="EC" id="3.1.2.2"/>
    </reaction>
    <physiologicalReaction direction="left-to-right" evidence="20">
        <dbReference type="Rhea" id="RHEA:16646"/>
    </physiologicalReaction>
</comment>
<comment type="catalytic activity">
    <reaction evidence="21">
        <text>decanoyl-CoA + H2O = decanoate + CoA + H(+)</text>
        <dbReference type="Rhea" id="RHEA:40059"/>
        <dbReference type="ChEBI" id="CHEBI:15377"/>
        <dbReference type="ChEBI" id="CHEBI:15378"/>
        <dbReference type="ChEBI" id="CHEBI:27689"/>
        <dbReference type="ChEBI" id="CHEBI:57287"/>
        <dbReference type="ChEBI" id="CHEBI:61430"/>
    </reaction>
    <physiologicalReaction direction="left-to-right" evidence="21">
        <dbReference type="Rhea" id="RHEA:40060"/>
    </physiologicalReaction>
</comment>
<evidence type="ECO:0000256" key="7">
    <source>
        <dbReference type="ARBA" id="ARBA00022801"/>
    </source>
</evidence>
<dbReference type="CDD" id="cd03443">
    <property type="entry name" value="PaaI_thioesterase"/>
    <property type="match status" value="1"/>
</dbReference>
<keyword evidence="11" id="KW-0472">Membrane</keyword>
<evidence type="ECO:0000259" key="24">
    <source>
        <dbReference type="Pfam" id="PF03061"/>
    </source>
</evidence>
<keyword evidence="4" id="KW-1003">Cell membrane</keyword>
<evidence type="ECO:0000256" key="9">
    <source>
        <dbReference type="ARBA" id="ARBA00022946"/>
    </source>
</evidence>
<comment type="catalytic activity">
    <reaction evidence="14">
        <text>(9Z)-octadecenoyl-CoA + H2O = (9Z)-octadecenoate + CoA + H(+)</text>
        <dbReference type="Rhea" id="RHEA:40139"/>
        <dbReference type="ChEBI" id="CHEBI:15377"/>
        <dbReference type="ChEBI" id="CHEBI:15378"/>
        <dbReference type="ChEBI" id="CHEBI:30823"/>
        <dbReference type="ChEBI" id="CHEBI:57287"/>
        <dbReference type="ChEBI" id="CHEBI:57387"/>
    </reaction>
    <physiologicalReaction direction="left-to-right" evidence="14">
        <dbReference type="Rhea" id="RHEA:40140"/>
    </physiologicalReaction>
</comment>
<keyword evidence="10" id="KW-0443">Lipid metabolism</keyword>
<evidence type="ECO:0000256" key="4">
    <source>
        <dbReference type="ARBA" id="ARBA00022475"/>
    </source>
</evidence>
<evidence type="ECO:0000256" key="23">
    <source>
        <dbReference type="ARBA" id="ARBA00048180"/>
    </source>
</evidence>
<dbReference type="GO" id="GO:0006631">
    <property type="term" value="P:fatty acid metabolic process"/>
    <property type="evidence" value="ECO:0007669"/>
    <property type="project" value="UniProtKB-KW"/>
</dbReference>
<evidence type="ECO:0000256" key="3">
    <source>
        <dbReference type="ARBA" id="ARBA00004632"/>
    </source>
</evidence>
<comment type="subcellular location">
    <subcellularLocation>
        <location evidence="3">Cell projection</location>
        <location evidence="3">Ruffle membrane</location>
    </subcellularLocation>
    <subcellularLocation>
        <location evidence="2">Cytoplasm</location>
    </subcellularLocation>
    <subcellularLocation>
        <location evidence="1">Membrane</location>
        <topology evidence="1">Peripheral membrane protein</topology>
    </subcellularLocation>
</comment>
<comment type="catalytic activity">
    <reaction evidence="22">
        <text>dodecanoyl-CoA + H2O = dodecanoate + CoA + H(+)</text>
        <dbReference type="Rhea" id="RHEA:30135"/>
        <dbReference type="ChEBI" id="CHEBI:15377"/>
        <dbReference type="ChEBI" id="CHEBI:15378"/>
        <dbReference type="ChEBI" id="CHEBI:18262"/>
        <dbReference type="ChEBI" id="CHEBI:57287"/>
        <dbReference type="ChEBI" id="CHEBI:57375"/>
    </reaction>
    <physiologicalReaction direction="left-to-right" evidence="22">
        <dbReference type="Rhea" id="RHEA:30136"/>
    </physiologicalReaction>
</comment>
<evidence type="ECO:0000256" key="14">
    <source>
        <dbReference type="ARBA" id="ARBA00037002"/>
    </source>
</evidence>
<reference evidence="26" key="2">
    <citation type="submission" date="2016-04" db="EMBL/GenBank/DDBJ databases">
        <title>Complete Genome and Plasmid Sequences for Rhodococcus fascians D188 and Draft Sequences for Rhodococcus spp. Isolates PBTS 1 and PBTS 2.</title>
        <authorList>
            <person name="Stamer R."/>
            <person name="Vereecke D."/>
            <person name="Zhang Y."/>
            <person name="Schilkey F."/>
            <person name="Devitt N."/>
            <person name="Randall J."/>
        </authorList>
    </citation>
    <scope>NUCLEOTIDE SEQUENCE [LARGE SCALE GENOMIC DNA]</scope>
    <source>
        <strain evidence="26">PBTS2</strain>
    </source>
</reference>
<dbReference type="InterPro" id="IPR052365">
    <property type="entry name" value="THEM4/THEM5_acyl-CoA_thioest"/>
</dbReference>
<keyword evidence="12" id="KW-0966">Cell projection</keyword>
<comment type="catalytic activity">
    <reaction evidence="19">
        <text>octanoyl-CoA + H2O = octanoate + CoA + H(+)</text>
        <dbReference type="Rhea" id="RHEA:30143"/>
        <dbReference type="ChEBI" id="CHEBI:15377"/>
        <dbReference type="ChEBI" id="CHEBI:15378"/>
        <dbReference type="ChEBI" id="CHEBI:25646"/>
        <dbReference type="ChEBI" id="CHEBI:57287"/>
        <dbReference type="ChEBI" id="CHEBI:57386"/>
    </reaction>
    <physiologicalReaction direction="left-to-right" evidence="19">
        <dbReference type="Rhea" id="RHEA:30144"/>
    </physiologicalReaction>
</comment>
<evidence type="ECO:0000256" key="16">
    <source>
        <dbReference type="ARBA" id="ARBA00038848"/>
    </source>
</evidence>
<keyword evidence="7" id="KW-0378">Hydrolase</keyword>
<dbReference type="PATRIC" id="fig|1653479.3.peg.420"/>
<evidence type="ECO:0000256" key="19">
    <source>
        <dbReference type="ARBA" id="ARBA00047588"/>
    </source>
</evidence>
<dbReference type="AlphaFoldDB" id="A0A143QGX6"/>
<evidence type="ECO:0000313" key="25">
    <source>
        <dbReference type="EMBL" id="AMY21742.1"/>
    </source>
</evidence>
<evidence type="ECO:0000256" key="17">
    <source>
        <dbReference type="ARBA" id="ARBA00040123"/>
    </source>
</evidence>
<evidence type="ECO:0000256" key="11">
    <source>
        <dbReference type="ARBA" id="ARBA00023136"/>
    </source>
</evidence>
<evidence type="ECO:0000256" key="15">
    <source>
        <dbReference type="ARBA" id="ARBA00038456"/>
    </source>
</evidence>